<proteinExistence type="predicted"/>
<dbReference type="RefSeq" id="WP_188690415.1">
    <property type="nucleotide sequence ID" value="NZ_BMIR01000003.1"/>
</dbReference>
<evidence type="ECO:0000256" key="1">
    <source>
        <dbReference type="SAM" id="SignalP"/>
    </source>
</evidence>
<keyword evidence="1" id="KW-0732">Signal</keyword>
<dbReference type="InterPro" id="IPR029046">
    <property type="entry name" value="LolA/LolB/LppX"/>
</dbReference>
<reference evidence="2" key="1">
    <citation type="journal article" date="2014" name="Int. J. Syst. Evol. Microbiol.">
        <title>Complete genome sequence of Corynebacterium casei LMG S-19264T (=DSM 44701T), isolated from a smear-ripened cheese.</title>
        <authorList>
            <consortium name="US DOE Joint Genome Institute (JGI-PGF)"/>
            <person name="Walter F."/>
            <person name="Albersmeier A."/>
            <person name="Kalinowski J."/>
            <person name="Ruckert C."/>
        </authorList>
    </citation>
    <scope>NUCLEOTIDE SEQUENCE</scope>
    <source>
        <strain evidence="2">CGMCC 1.15371</strain>
    </source>
</reference>
<name>A0A8J2VRF9_9BACL</name>
<dbReference type="Gene3D" id="2.50.20.10">
    <property type="entry name" value="Lipoprotein localisation LolA/LolB/LppX"/>
    <property type="match status" value="1"/>
</dbReference>
<protein>
    <submittedName>
        <fullName evidence="2">Sporulation protein YdcC</fullName>
    </submittedName>
</protein>
<dbReference type="PANTHER" id="PTHR37507">
    <property type="entry name" value="SPORULATION PROTEIN YDCC"/>
    <property type="match status" value="1"/>
</dbReference>
<gene>
    <name evidence="2" type="primary">ydcC</name>
    <name evidence="2" type="ORF">GCM10011391_11350</name>
</gene>
<dbReference type="PANTHER" id="PTHR37507:SF2">
    <property type="entry name" value="SPORULATION PROTEIN YDCC"/>
    <property type="match status" value="1"/>
</dbReference>
<dbReference type="AlphaFoldDB" id="A0A8J2VRF9"/>
<dbReference type="EMBL" id="BMIR01000003">
    <property type="protein sequence ID" value="GGE34389.1"/>
    <property type="molecule type" value="Genomic_DNA"/>
</dbReference>
<organism evidence="2 3">
    <name type="scientific">Pullulanibacillus camelliae</name>
    <dbReference type="NCBI Taxonomy" id="1707096"/>
    <lineage>
        <taxon>Bacteria</taxon>
        <taxon>Bacillati</taxon>
        <taxon>Bacillota</taxon>
        <taxon>Bacilli</taxon>
        <taxon>Bacillales</taxon>
        <taxon>Sporolactobacillaceae</taxon>
        <taxon>Pullulanibacillus</taxon>
    </lineage>
</organism>
<reference evidence="2" key="2">
    <citation type="submission" date="2020-09" db="EMBL/GenBank/DDBJ databases">
        <authorList>
            <person name="Sun Q."/>
            <person name="Zhou Y."/>
        </authorList>
    </citation>
    <scope>NUCLEOTIDE SEQUENCE</scope>
    <source>
        <strain evidence="2">CGMCC 1.15371</strain>
    </source>
</reference>
<accession>A0A8J2VRF9</accession>
<evidence type="ECO:0000313" key="3">
    <source>
        <dbReference type="Proteomes" id="UP000628775"/>
    </source>
</evidence>
<dbReference type="Proteomes" id="UP000628775">
    <property type="component" value="Unassembled WGS sequence"/>
</dbReference>
<feature type="signal peptide" evidence="1">
    <location>
        <begin position="1"/>
        <end position="19"/>
    </location>
</feature>
<dbReference type="PROSITE" id="PS51257">
    <property type="entry name" value="PROKAR_LIPOPROTEIN"/>
    <property type="match status" value="1"/>
</dbReference>
<sequence>MKKSLSLFLLGVMFLFVLAGCTQSKEDVVGDLSKKLDNLEGYKTSAVLTFKNGEKQQKYHADIWYQKPNKYKVVLKDQNKENTQMIIKNSDGVYVLTPALNKKYHFESDWPNNRSQTYLFQSLAKDIIHDANAKFEKKENNYVFTTKTNYDTKTLDNQTITLKKGNLAPVGVKVMDQDMNVVIDIVFKNFKFGPKFDKNDFNVDHNMTSMKLEVPTMAVPDDKFQLAEPTLKLADAKHLYSKDVSSNGQKKFVIKYTGKKGYTIVETKSEVAPASATTTLQAEPVNLGYTVGALTDHSLTWSHNGMDYYLVSDKLTQQEMVDVAQSVDGQVTK</sequence>
<dbReference type="SUPFAM" id="SSF89392">
    <property type="entry name" value="Prokaryotic lipoproteins and lipoprotein localization factors"/>
    <property type="match status" value="1"/>
</dbReference>
<evidence type="ECO:0000313" key="2">
    <source>
        <dbReference type="EMBL" id="GGE34389.1"/>
    </source>
</evidence>
<comment type="caution">
    <text evidence="2">The sequence shown here is derived from an EMBL/GenBank/DDBJ whole genome shotgun (WGS) entry which is preliminary data.</text>
</comment>
<keyword evidence="3" id="KW-1185">Reference proteome</keyword>
<dbReference type="InterPro" id="IPR052944">
    <property type="entry name" value="Sporulation_related"/>
</dbReference>
<feature type="chain" id="PRO_5038831960" evidence="1">
    <location>
        <begin position="20"/>
        <end position="333"/>
    </location>
</feature>